<feature type="region of interest" description="Disordered" evidence="1">
    <location>
        <begin position="38"/>
        <end position="67"/>
    </location>
</feature>
<dbReference type="Proteomes" id="UP001552299">
    <property type="component" value="Unassembled WGS sequence"/>
</dbReference>
<name>A0ABD0TT58_DENTH</name>
<reference evidence="2 3" key="1">
    <citation type="journal article" date="2024" name="Plant Biotechnol. J.">
        <title>Dendrobium thyrsiflorum genome and its molecular insights into genes involved in important horticultural traits.</title>
        <authorList>
            <person name="Chen B."/>
            <person name="Wang J.Y."/>
            <person name="Zheng P.J."/>
            <person name="Li K.L."/>
            <person name="Liang Y.M."/>
            <person name="Chen X.F."/>
            <person name="Zhang C."/>
            <person name="Zhao X."/>
            <person name="He X."/>
            <person name="Zhang G.Q."/>
            <person name="Liu Z.J."/>
            <person name="Xu Q."/>
        </authorList>
    </citation>
    <scope>NUCLEOTIDE SEQUENCE [LARGE SCALE GENOMIC DNA]</scope>
    <source>
        <strain evidence="2">GZMU011</strain>
    </source>
</reference>
<dbReference type="InterPro" id="IPR004252">
    <property type="entry name" value="Probable_transposase_24"/>
</dbReference>
<dbReference type="EMBL" id="JANQDX010000098">
    <property type="protein sequence ID" value="KAL0902838.1"/>
    <property type="molecule type" value="Genomic_DNA"/>
</dbReference>
<dbReference type="AlphaFoldDB" id="A0ABD0TT58"/>
<gene>
    <name evidence="2" type="ORF">M5K25_028495</name>
</gene>
<evidence type="ECO:0000313" key="2">
    <source>
        <dbReference type="EMBL" id="KAL0902838.1"/>
    </source>
</evidence>
<evidence type="ECO:0000313" key="3">
    <source>
        <dbReference type="Proteomes" id="UP001552299"/>
    </source>
</evidence>
<evidence type="ECO:0000256" key="1">
    <source>
        <dbReference type="SAM" id="MobiDB-lite"/>
    </source>
</evidence>
<organism evidence="2 3">
    <name type="scientific">Dendrobium thyrsiflorum</name>
    <name type="common">Pinecone-like raceme dendrobium</name>
    <name type="synonym">Orchid</name>
    <dbReference type="NCBI Taxonomy" id="117978"/>
    <lineage>
        <taxon>Eukaryota</taxon>
        <taxon>Viridiplantae</taxon>
        <taxon>Streptophyta</taxon>
        <taxon>Embryophyta</taxon>
        <taxon>Tracheophyta</taxon>
        <taxon>Spermatophyta</taxon>
        <taxon>Magnoliopsida</taxon>
        <taxon>Liliopsida</taxon>
        <taxon>Asparagales</taxon>
        <taxon>Orchidaceae</taxon>
        <taxon>Epidendroideae</taxon>
        <taxon>Malaxideae</taxon>
        <taxon>Dendrobiinae</taxon>
        <taxon>Dendrobium</taxon>
    </lineage>
</organism>
<sequence length="67" mass="7671">MFTCIRRIGERPLWIDEDVWAELSSAWGSPEFIAMREQKRENRASDVGGLGSSLHTEGSVPHTEQRR</sequence>
<protein>
    <submittedName>
        <fullName evidence="2">Uncharacterized protein</fullName>
    </submittedName>
</protein>
<dbReference type="Pfam" id="PF03004">
    <property type="entry name" value="Transposase_24"/>
    <property type="match status" value="1"/>
</dbReference>
<accession>A0ABD0TT58</accession>
<comment type="caution">
    <text evidence="2">The sequence shown here is derived from an EMBL/GenBank/DDBJ whole genome shotgun (WGS) entry which is preliminary data.</text>
</comment>
<keyword evidence="3" id="KW-1185">Reference proteome</keyword>
<proteinExistence type="predicted"/>